<dbReference type="Pfam" id="PF00795">
    <property type="entry name" value="CN_hydrolase"/>
    <property type="match status" value="1"/>
</dbReference>
<dbReference type="InterPro" id="IPR003010">
    <property type="entry name" value="C-N_Hydrolase"/>
</dbReference>
<feature type="domain" description="CN hydrolase" evidence="2">
    <location>
        <begin position="1"/>
        <end position="235"/>
    </location>
</feature>
<dbReference type="AlphaFoldDB" id="A0AAJ6AKX4"/>
<dbReference type="Proteomes" id="UP001224674">
    <property type="component" value="Chromosome"/>
</dbReference>
<protein>
    <submittedName>
        <fullName evidence="3">Carbon-nitrogen hydrolase family protein</fullName>
    </submittedName>
</protein>
<dbReference type="Gene3D" id="3.60.110.10">
    <property type="entry name" value="Carbon-nitrogen hydrolase"/>
    <property type="match status" value="1"/>
</dbReference>
<dbReference type="PANTHER" id="PTHR23088:SF27">
    <property type="entry name" value="DEAMINATED GLUTATHIONE AMIDASE"/>
    <property type="match status" value="1"/>
</dbReference>
<dbReference type="GO" id="GO:0016787">
    <property type="term" value="F:hydrolase activity"/>
    <property type="evidence" value="ECO:0007669"/>
    <property type="project" value="UniProtKB-KW"/>
</dbReference>
<organism evidence="3 4">
    <name type="scientific">Auritidibacter ignavus</name>
    <dbReference type="NCBI Taxonomy" id="678932"/>
    <lineage>
        <taxon>Bacteria</taxon>
        <taxon>Bacillati</taxon>
        <taxon>Actinomycetota</taxon>
        <taxon>Actinomycetes</taxon>
        <taxon>Micrococcales</taxon>
        <taxon>Micrococcaceae</taxon>
        <taxon>Auritidibacter</taxon>
    </lineage>
</organism>
<proteinExistence type="inferred from homology"/>
<reference evidence="3 4" key="1">
    <citation type="submission" date="2023-03" db="EMBL/GenBank/DDBJ databases">
        <title>Complete genome sequences of several Auritidibacter ignavus strains isolated from ear infections.</title>
        <authorList>
            <person name="Baehr T."/>
            <person name="Baumhoegger A.M."/>
        </authorList>
    </citation>
    <scope>NUCLEOTIDE SEQUENCE [LARGE SCALE GENOMIC DNA]</scope>
    <source>
        <strain evidence="3 4">BABAE-6</strain>
    </source>
</reference>
<evidence type="ECO:0000313" key="4">
    <source>
        <dbReference type="Proteomes" id="UP001224674"/>
    </source>
</evidence>
<keyword evidence="3" id="KW-0378">Hydrolase</keyword>
<dbReference type="PROSITE" id="PS01227">
    <property type="entry name" value="UPF0012"/>
    <property type="match status" value="1"/>
</dbReference>
<keyword evidence="4" id="KW-1185">Reference proteome</keyword>
<dbReference type="InterPro" id="IPR001110">
    <property type="entry name" value="UPF0012_CS"/>
</dbReference>
<dbReference type="SUPFAM" id="SSF56317">
    <property type="entry name" value="Carbon-nitrogen hydrolase"/>
    <property type="match status" value="1"/>
</dbReference>
<dbReference type="InterPro" id="IPR036526">
    <property type="entry name" value="C-N_Hydrolase_sf"/>
</dbReference>
<dbReference type="InterPro" id="IPR044083">
    <property type="entry name" value="RamA-like"/>
</dbReference>
<gene>
    <name evidence="3" type="ORF">QDX21_10755</name>
</gene>
<dbReference type="CDD" id="cd07576">
    <property type="entry name" value="R-amidase_like"/>
    <property type="match status" value="1"/>
</dbReference>
<accession>A0AAJ6AKX4</accession>
<dbReference type="EMBL" id="CP122566">
    <property type="protein sequence ID" value="WGH92768.1"/>
    <property type="molecule type" value="Genomic_DNA"/>
</dbReference>
<dbReference type="RefSeq" id="WP_279674706.1">
    <property type="nucleotide sequence ID" value="NZ_CP122566.1"/>
</dbReference>
<comment type="similarity">
    <text evidence="1">Belongs to the carbon-nitrogen hydrolase superfamily. NIT1/NIT2 family.</text>
</comment>
<evidence type="ECO:0000256" key="1">
    <source>
        <dbReference type="ARBA" id="ARBA00010613"/>
    </source>
</evidence>
<sequence length="258" mass="28982">MRLAIAQVPPLDGDPPANLRRLDQLARRAHDCSAELLVLPEMFLTGYVIGRQRILELAGSYHREVAEMATRYHLAIAYGYPERKGATVFNTVGVLDQAGTRLLDQRKIHYFGQLDADQFDPPPRRPPQVVSWRGWQIGVAICYDIEFPETARALAVAGADLIVVPTANMIDYDQVQHLLLPARALENQVYLAYANYCGSDTQHEYGGLSRVLAPTGEVVATATRDPTILVVEIDRDRLTACRQRHSYLADRRFDITLR</sequence>
<name>A0AAJ6AKX4_9MICC</name>
<evidence type="ECO:0000259" key="2">
    <source>
        <dbReference type="PROSITE" id="PS50263"/>
    </source>
</evidence>
<dbReference type="PANTHER" id="PTHR23088">
    <property type="entry name" value="NITRILASE-RELATED"/>
    <property type="match status" value="1"/>
</dbReference>
<evidence type="ECO:0000313" key="3">
    <source>
        <dbReference type="EMBL" id="WGH92768.1"/>
    </source>
</evidence>
<dbReference type="PROSITE" id="PS50263">
    <property type="entry name" value="CN_HYDROLASE"/>
    <property type="match status" value="1"/>
</dbReference>